<feature type="domain" description="FHA" evidence="9">
    <location>
        <begin position="318"/>
        <end position="371"/>
    </location>
</feature>
<evidence type="ECO:0000256" key="8">
    <source>
        <dbReference type="SAM" id="Phobius"/>
    </source>
</evidence>
<feature type="compositionally biased region" description="Low complexity" evidence="7">
    <location>
        <begin position="219"/>
        <end position="231"/>
    </location>
</feature>
<evidence type="ECO:0000256" key="2">
    <source>
        <dbReference type="ARBA" id="ARBA00022475"/>
    </source>
</evidence>
<dbReference type="EMBL" id="CP074405">
    <property type="protein sequence ID" value="QVI61085.1"/>
    <property type="molecule type" value="Genomic_DNA"/>
</dbReference>
<sequence>MSPRPAPAVDDRPAGLGRRFLAVLVDQVLVLVLGGGAVLVAVVRAAATLQDGGAVPDGQVAPPAVAPALVVTGAVLALVVTVVQWLLHGRHGWTLGRRLLGVRTVDAHSRRPIGAGRVLVRGLVVAAGSLVLGIGQFVVLLSPLLDRTGRGRGWHDRAVGAEVLRAAPGGAHVAGGRSVPAPAAARSARPVSATPDRGGEVPRPHGVPAAFRDAGARGGVPAAPDAVAGPTAPAPPSGGLVLAPLHPTRSAPDLDTRAIPAVRSAPAPTLAFGLAPELELTRPAPPRTDVVPEPRPGTSTGLRIALDDGRRVTVERLALVGRNPSPGPGLQVVRVVDPSRSVSKTHLQLAVDASGGAWVVDRGSTNGTLVTLPDGGQVVCPVDHPVRLRQGAVVVFGDMSLRVVAMPPAAARV</sequence>
<accession>A0ABX8D0S1</accession>
<evidence type="ECO:0000313" key="11">
    <source>
        <dbReference type="Proteomes" id="UP000677804"/>
    </source>
</evidence>
<dbReference type="PANTHER" id="PTHR36115">
    <property type="entry name" value="PROLINE-RICH ANTIGEN HOMOLOG-RELATED"/>
    <property type="match status" value="1"/>
</dbReference>
<dbReference type="InterPro" id="IPR008984">
    <property type="entry name" value="SMAD_FHA_dom_sf"/>
</dbReference>
<reference evidence="10 11" key="1">
    <citation type="submission" date="2021-05" db="EMBL/GenBank/DDBJ databases">
        <title>Novel species in genus Cellulomonas.</title>
        <authorList>
            <person name="Zhang G."/>
        </authorList>
    </citation>
    <scope>NUCLEOTIDE SEQUENCE [LARGE SCALE GENOMIC DNA]</scope>
    <source>
        <strain evidence="11">zg-ZUI222</strain>
    </source>
</reference>
<keyword evidence="3" id="KW-0597">Phosphoprotein</keyword>
<comment type="subcellular location">
    <subcellularLocation>
        <location evidence="1">Cell membrane</location>
        <topology evidence="1">Multi-pass membrane protein</topology>
    </subcellularLocation>
</comment>
<evidence type="ECO:0000256" key="4">
    <source>
        <dbReference type="ARBA" id="ARBA00022692"/>
    </source>
</evidence>
<keyword evidence="6 8" id="KW-0472">Membrane</keyword>
<dbReference type="Proteomes" id="UP000677804">
    <property type="component" value="Chromosome"/>
</dbReference>
<dbReference type="Pfam" id="PF00498">
    <property type="entry name" value="FHA"/>
    <property type="match status" value="1"/>
</dbReference>
<evidence type="ECO:0000256" key="6">
    <source>
        <dbReference type="ARBA" id="ARBA00023136"/>
    </source>
</evidence>
<evidence type="ECO:0000256" key="7">
    <source>
        <dbReference type="SAM" id="MobiDB-lite"/>
    </source>
</evidence>
<dbReference type="RefSeq" id="WP_207341061.1">
    <property type="nucleotide sequence ID" value="NZ_CP074405.1"/>
</dbReference>
<feature type="region of interest" description="Disordered" evidence="7">
    <location>
        <begin position="171"/>
        <end position="253"/>
    </location>
</feature>
<name>A0ABX8D0S1_9CELL</name>
<protein>
    <submittedName>
        <fullName evidence="10">RDD family protein</fullName>
    </submittedName>
</protein>
<feature type="region of interest" description="Disordered" evidence="7">
    <location>
        <begin position="279"/>
        <end position="301"/>
    </location>
</feature>
<evidence type="ECO:0000256" key="5">
    <source>
        <dbReference type="ARBA" id="ARBA00022989"/>
    </source>
</evidence>
<evidence type="ECO:0000256" key="3">
    <source>
        <dbReference type="ARBA" id="ARBA00022553"/>
    </source>
</evidence>
<dbReference type="Pfam" id="PF06271">
    <property type="entry name" value="RDD"/>
    <property type="match status" value="1"/>
</dbReference>
<feature type="transmembrane region" description="Helical" evidence="8">
    <location>
        <begin position="118"/>
        <end position="141"/>
    </location>
</feature>
<dbReference type="PANTHER" id="PTHR36115:SF6">
    <property type="entry name" value="PROLINE-RICH ANTIGEN HOMOLOG"/>
    <property type="match status" value="1"/>
</dbReference>
<dbReference type="CDD" id="cd00060">
    <property type="entry name" value="FHA"/>
    <property type="match status" value="1"/>
</dbReference>
<dbReference type="InterPro" id="IPR051791">
    <property type="entry name" value="Pra-immunoreactive"/>
</dbReference>
<dbReference type="Gene3D" id="2.60.200.20">
    <property type="match status" value="1"/>
</dbReference>
<dbReference type="SUPFAM" id="SSF49879">
    <property type="entry name" value="SMAD/FHA domain"/>
    <property type="match status" value="1"/>
</dbReference>
<feature type="compositionally biased region" description="Low complexity" evidence="7">
    <location>
        <begin position="174"/>
        <end position="193"/>
    </location>
</feature>
<gene>
    <name evidence="10" type="ORF">KG103_11210</name>
</gene>
<proteinExistence type="predicted"/>
<dbReference type="InterPro" id="IPR010432">
    <property type="entry name" value="RDD"/>
</dbReference>
<dbReference type="PROSITE" id="PS50006">
    <property type="entry name" value="FHA_DOMAIN"/>
    <property type="match status" value="1"/>
</dbReference>
<keyword evidence="2" id="KW-1003">Cell membrane</keyword>
<keyword evidence="11" id="KW-1185">Reference proteome</keyword>
<evidence type="ECO:0000313" key="10">
    <source>
        <dbReference type="EMBL" id="QVI61085.1"/>
    </source>
</evidence>
<keyword evidence="4 8" id="KW-0812">Transmembrane</keyword>
<evidence type="ECO:0000256" key="1">
    <source>
        <dbReference type="ARBA" id="ARBA00004651"/>
    </source>
</evidence>
<keyword evidence="5 8" id="KW-1133">Transmembrane helix</keyword>
<feature type="transmembrane region" description="Helical" evidence="8">
    <location>
        <begin position="64"/>
        <end position="87"/>
    </location>
</feature>
<organism evidence="10 11">
    <name type="scientific">Cellulomonas wangleii</name>
    <dbReference type="NCBI Taxonomy" id="2816956"/>
    <lineage>
        <taxon>Bacteria</taxon>
        <taxon>Bacillati</taxon>
        <taxon>Actinomycetota</taxon>
        <taxon>Actinomycetes</taxon>
        <taxon>Micrococcales</taxon>
        <taxon>Cellulomonadaceae</taxon>
        <taxon>Cellulomonas</taxon>
    </lineage>
</organism>
<evidence type="ECO:0000259" key="9">
    <source>
        <dbReference type="PROSITE" id="PS50006"/>
    </source>
</evidence>
<feature type="transmembrane region" description="Helical" evidence="8">
    <location>
        <begin position="20"/>
        <end position="44"/>
    </location>
</feature>
<dbReference type="InterPro" id="IPR000253">
    <property type="entry name" value="FHA_dom"/>
</dbReference>